<keyword evidence="2" id="KW-1185">Reference proteome</keyword>
<evidence type="ECO:0000313" key="1">
    <source>
        <dbReference type="EMBL" id="CAE8595402.1"/>
    </source>
</evidence>
<evidence type="ECO:0000313" key="2">
    <source>
        <dbReference type="Proteomes" id="UP000654075"/>
    </source>
</evidence>
<dbReference type="AlphaFoldDB" id="A0A813E5P5"/>
<protein>
    <submittedName>
        <fullName evidence="1">Uncharacterized protein</fullName>
    </submittedName>
</protein>
<reference evidence="1" key="1">
    <citation type="submission" date="2021-02" db="EMBL/GenBank/DDBJ databases">
        <authorList>
            <person name="Dougan E. K."/>
            <person name="Rhodes N."/>
            <person name="Thang M."/>
            <person name="Chan C."/>
        </authorList>
    </citation>
    <scope>NUCLEOTIDE SEQUENCE</scope>
</reference>
<name>A0A813E5P5_POLGL</name>
<accession>A0A813E5P5</accession>
<sequence>EALFSHCKHHKLQQKQTKMVTFQTTQIWKITDPVEQVAAGSSAASAAVPPQSGSNSCGSRAPAGVGLPSCNYLQDVRRLAAMPGVIFAGVFANARQLPHLAAELKKQAT</sequence>
<feature type="non-terminal residue" evidence="1">
    <location>
        <position position="109"/>
    </location>
</feature>
<dbReference type="Proteomes" id="UP000654075">
    <property type="component" value="Unassembled WGS sequence"/>
</dbReference>
<comment type="caution">
    <text evidence="1">The sequence shown here is derived from an EMBL/GenBank/DDBJ whole genome shotgun (WGS) entry which is preliminary data.</text>
</comment>
<dbReference type="EMBL" id="CAJNNV010007815">
    <property type="protein sequence ID" value="CAE8595402.1"/>
    <property type="molecule type" value="Genomic_DNA"/>
</dbReference>
<gene>
    <name evidence="1" type="ORF">PGLA1383_LOCUS13914</name>
</gene>
<organism evidence="1 2">
    <name type="scientific">Polarella glacialis</name>
    <name type="common">Dinoflagellate</name>
    <dbReference type="NCBI Taxonomy" id="89957"/>
    <lineage>
        <taxon>Eukaryota</taxon>
        <taxon>Sar</taxon>
        <taxon>Alveolata</taxon>
        <taxon>Dinophyceae</taxon>
        <taxon>Suessiales</taxon>
        <taxon>Suessiaceae</taxon>
        <taxon>Polarella</taxon>
    </lineage>
</organism>
<proteinExistence type="predicted"/>
<feature type="non-terminal residue" evidence="1">
    <location>
        <position position="1"/>
    </location>
</feature>